<dbReference type="EMBL" id="CAJVCH010216620">
    <property type="protein sequence ID" value="CAG7731631.1"/>
    <property type="molecule type" value="Genomic_DNA"/>
</dbReference>
<accession>A0A8J2PC22</accession>
<evidence type="ECO:0000259" key="1">
    <source>
        <dbReference type="Pfam" id="PF07748"/>
    </source>
</evidence>
<proteinExistence type="predicted"/>
<feature type="domain" description="Glycosyl hydrolase family 38 C-terminal" evidence="1">
    <location>
        <begin position="2"/>
        <end position="107"/>
    </location>
</feature>
<evidence type="ECO:0000313" key="3">
    <source>
        <dbReference type="Proteomes" id="UP000708208"/>
    </source>
</evidence>
<dbReference type="Pfam" id="PF07748">
    <property type="entry name" value="Glyco_hydro_38C"/>
    <property type="match status" value="1"/>
</dbReference>
<dbReference type="AlphaFoldDB" id="A0A8J2PC22"/>
<dbReference type="InterPro" id="IPR050843">
    <property type="entry name" value="Glycosyl_Hydrlase_38"/>
</dbReference>
<dbReference type="Proteomes" id="UP000708208">
    <property type="component" value="Unassembled WGS sequence"/>
</dbReference>
<gene>
    <name evidence="2" type="ORF">AFUS01_LOCUS20207</name>
</gene>
<dbReference type="PANTHER" id="PTHR11607">
    <property type="entry name" value="ALPHA-MANNOSIDASE"/>
    <property type="match status" value="1"/>
</dbReference>
<dbReference type="GO" id="GO:0004559">
    <property type="term" value="F:alpha-mannosidase activity"/>
    <property type="evidence" value="ECO:0007669"/>
    <property type="project" value="InterPro"/>
</dbReference>
<dbReference type="GO" id="GO:0006491">
    <property type="term" value="P:N-glycan processing"/>
    <property type="evidence" value="ECO:0007669"/>
    <property type="project" value="TreeGrafter"/>
</dbReference>
<name>A0A8J2PC22_9HEXA</name>
<organism evidence="2 3">
    <name type="scientific">Allacma fusca</name>
    <dbReference type="NCBI Taxonomy" id="39272"/>
    <lineage>
        <taxon>Eukaryota</taxon>
        <taxon>Metazoa</taxon>
        <taxon>Ecdysozoa</taxon>
        <taxon>Arthropoda</taxon>
        <taxon>Hexapoda</taxon>
        <taxon>Collembola</taxon>
        <taxon>Symphypleona</taxon>
        <taxon>Sminthuridae</taxon>
        <taxon>Allacma</taxon>
    </lineage>
</organism>
<dbReference type="GO" id="GO:0000139">
    <property type="term" value="C:Golgi membrane"/>
    <property type="evidence" value="ECO:0007669"/>
    <property type="project" value="TreeGrafter"/>
</dbReference>
<dbReference type="PANTHER" id="PTHR11607:SF3">
    <property type="entry name" value="LYSOSOMAL ALPHA-MANNOSIDASE"/>
    <property type="match status" value="1"/>
</dbReference>
<protein>
    <recommendedName>
        <fullName evidence="1">Glycosyl hydrolase family 38 C-terminal domain-containing protein</fullName>
    </recommendedName>
</protein>
<comment type="caution">
    <text evidence="2">The sequence shown here is derived from an EMBL/GenBank/DDBJ whole genome shotgun (WGS) entry which is preliminary data.</text>
</comment>
<dbReference type="GO" id="GO:0006013">
    <property type="term" value="P:mannose metabolic process"/>
    <property type="evidence" value="ECO:0007669"/>
    <property type="project" value="InterPro"/>
</dbReference>
<reference evidence="2" key="1">
    <citation type="submission" date="2021-06" db="EMBL/GenBank/DDBJ databases">
        <authorList>
            <person name="Hodson N. C."/>
            <person name="Mongue J. A."/>
            <person name="Jaron S. K."/>
        </authorList>
    </citation>
    <scope>NUCLEOTIDE SEQUENCE</scope>
</reference>
<feature type="non-terminal residue" evidence="2">
    <location>
        <position position="1"/>
    </location>
</feature>
<keyword evidence="3" id="KW-1185">Reference proteome</keyword>
<dbReference type="OrthoDB" id="10261055at2759"/>
<sequence length="322" mass="36303">IDSSALEITNTIDIRKEVDYELLMHIGTDIASGDTFYTDSNGFQMMQRKHRSNLPIQGNYYPVASSAFIEDLDLRMTILAAQPGGGTSLKSGELEIMQDRINFHDDGHGIGQGGKDNLMTVSKYMVIFEKILEKDNLNSFPTLSLASHRQLHNLLHPVQAFVKTAVAPEDLLPLRYALSVENSNMVSCDVLLMTSHILPEYKASTEANDASIFVHTGDKIGLLFHRVGFDRRFSDESLGDICNKSETNLGRLNIRNMFSCLFEQRLHQTTVSFSKVIGNLEDFQQFIMNPMEVYGFTARFRNFTGDPWNPLTLLDLPSILRQ</sequence>
<dbReference type="InterPro" id="IPR011682">
    <property type="entry name" value="Glyco_hydro_38_C"/>
</dbReference>
<evidence type="ECO:0000313" key="2">
    <source>
        <dbReference type="EMBL" id="CAG7731631.1"/>
    </source>
</evidence>